<evidence type="ECO:0000313" key="1">
    <source>
        <dbReference type="EMBL" id="PIQ68700.1"/>
    </source>
</evidence>
<reference evidence="1 2" key="1">
    <citation type="submission" date="2017-09" db="EMBL/GenBank/DDBJ databases">
        <title>Depth-based differentiation of microbial function through sediment-hosted aquifers and enrichment of novel symbionts in the deep terrestrial subsurface.</title>
        <authorList>
            <person name="Probst A.J."/>
            <person name="Ladd B."/>
            <person name="Jarett J.K."/>
            <person name="Geller-Mcgrath D.E."/>
            <person name="Sieber C.M."/>
            <person name="Emerson J.B."/>
            <person name="Anantharaman K."/>
            <person name="Thomas B.C."/>
            <person name="Malmstrom R."/>
            <person name="Stieglmeier M."/>
            <person name="Klingl A."/>
            <person name="Woyke T."/>
            <person name="Ryan C.M."/>
            <person name="Banfield J.F."/>
        </authorList>
    </citation>
    <scope>NUCLEOTIDE SEQUENCE [LARGE SCALE GENOMIC DNA]</scope>
    <source>
        <strain evidence="1">CG11_big_fil_rev_8_21_14_0_20_46_11</strain>
    </source>
</reference>
<dbReference type="AlphaFoldDB" id="A0A2H0KBR7"/>
<organism evidence="1 2">
    <name type="scientific">Candidatus Taylorbacteria bacterium CG11_big_fil_rev_8_21_14_0_20_46_11</name>
    <dbReference type="NCBI Taxonomy" id="1975025"/>
    <lineage>
        <taxon>Bacteria</taxon>
        <taxon>Candidatus Tayloriibacteriota</taxon>
    </lineage>
</organism>
<dbReference type="EMBL" id="PCVG01000033">
    <property type="protein sequence ID" value="PIQ68700.1"/>
    <property type="molecule type" value="Genomic_DNA"/>
</dbReference>
<protein>
    <submittedName>
        <fullName evidence="1">Uncharacterized protein</fullName>
    </submittedName>
</protein>
<dbReference type="Proteomes" id="UP000229342">
    <property type="component" value="Unassembled WGS sequence"/>
</dbReference>
<gene>
    <name evidence="1" type="ORF">COV91_02710</name>
</gene>
<proteinExistence type="predicted"/>
<comment type="caution">
    <text evidence="1">The sequence shown here is derived from an EMBL/GenBank/DDBJ whole genome shotgun (WGS) entry which is preliminary data.</text>
</comment>
<evidence type="ECO:0000313" key="2">
    <source>
        <dbReference type="Proteomes" id="UP000229342"/>
    </source>
</evidence>
<accession>A0A2H0KBR7</accession>
<sequence>MSKKARRRTRIFYLKTRQYEKLSRFTLSGKSNRGFVSEACTELVLQELVEKSFLMSFYRTRRSGPLDQRGIDFITTRRKNGNIIKKYFGISCSAIRCDHSQIKHNIPQLHLSMNDTQEDIERKLKAFLLI</sequence>
<name>A0A2H0KBR7_9BACT</name>